<name>A0A9W7W022_9PEZI</name>
<accession>A0A9W7W022</accession>
<dbReference type="PANTHER" id="PTHR24148:SF64">
    <property type="entry name" value="HETEROKARYON INCOMPATIBILITY DOMAIN-CONTAINING PROTEIN"/>
    <property type="match status" value="1"/>
</dbReference>
<dbReference type="Pfam" id="PF06985">
    <property type="entry name" value="HET"/>
    <property type="match status" value="1"/>
</dbReference>
<feature type="domain" description="Heterokaryon incompatibility" evidence="1">
    <location>
        <begin position="61"/>
        <end position="150"/>
    </location>
</feature>
<dbReference type="AlphaFoldDB" id="A0A9W7W022"/>
<reference evidence="2 3" key="1">
    <citation type="journal article" date="2018" name="IMA Fungus">
        <title>IMA Genome-F 10: Nine draft genome sequences of Claviceps purpurea s.lat., including C. arundinis, C. humidiphila, and C. cf. spartinae, pseudomolecules for the pitch canker pathogen Fusarium circinatum, draft genome of Davidsoniella eucalypti, Grosmannia galeiformis, Quambalaria eucalypti, and Teratosphaeria destructans.</title>
        <authorList>
            <person name="Wingfield B.D."/>
            <person name="Liu M."/>
            <person name="Nguyen H.D."/>
            <person name="Lane F.A."/>
            <person name="Morgan S.W."/>
            <person name="De Vos L."/>
            <person name="Wilken P.M."/>
            <person name="Duong T.A."/>
            <person name="Aylward J."/>
            <person name="Coetzee M.P."/>
            <person name="Dadej K."/>
            <person name="De Beer Z.W."/>
            <person name="Findlay W."/>
            <person name="Havenga M."/>
            <person name="Kolarik M."/>
            <person name="Menzies J.G."/>
            <person name="Naidoo K."/>
            <person name="Pochopski O."/>
            <person name="Shoukouhi P."/>
            <person name="Santana Q.C."/>
            <person name="Seifert K.A."/>
            <person name="Soal N."/>
            <person name="Steenkamp E.T."/>
            <person name="Tatham C.T."/>
            <person name="van der Nest M.A."/>
            <person name="Wingfield M.J."/>
        </authorList>
    </citation>
    <scope>NUCLEOTIDE SEQUENCE [LARGE SCALE GENOMIC DNA]</scope>
    <source>
        <strain evidence="2">CMW44962</strain>
    </source>
</reference>
<evidence type="ECO:0000313" key="3">
    <source>
        <dbReference type="Proteomes" id="UP001138500"/>
    </source>
</evidence>
<keyword evidence="3" id="KW-1185">Reference proteome</keyword>
<sequence length="246" mass="27882">MLTSSGQKRYEYVGLEKIDGLRLLHIERPTIHHHGESTSPAQLSDCRLHLVETSLARAPPYQTVSYAWGDSDRRCSMALANGEIIDITNHLSVALPYFLAATKHEYLWIDQICINQMDLDERAQQVSMMGQIYEKGDGVLVFLCEGRQANPLLQDILRTIDFPMGDCELGWGPGADLKRAFRLIETLLGGNPEVERPEQWCEDPVVKAFHTHHVRGEAVGRDVSWHALRSMISEIFTSTWASLLRR</sequence>
<dbReference type="InterPro" id="IPR052895">
    <property type="entry name" value="HetReg/Transcr_Mod"/>
</dbReference>
<evidence type="ECO:0000259" key="1">
    <source>
        <dbReference type="Pfam" id="PF06985"/>
    </source>
</evidence>
<evidence type="ECO:0000313" key="2">
    <source>
        <dbReference type="EMBL" id="KAH9824611.1"/>
    </source>
</evidence>
<dbReference type="Proteomes" id="UP001138500">
    <property type="component" value="Unassembled WGS sequence"/>
</dbReference>
<dbReference type="InterPro" id="IPR010730">
    <property type="entry name" value="HET"/>
</dbReference>
<protein>
    <submittedName>
        <fullName evidence="2">HET-domain-containing protein</fullName>
    </submittedName>
</protein>
<dbReference type="PANTHER" id="PTHR24148">
    <property type="entry name" value="ANKYRIN REPEAT DOMAIN-CONTAINING PROTEIN 39 HOMOLOG-RELATED"/>
    <property type="match status" value="1"/>
</dbReference>
<reference evidence="2 3" key="2">
    <citation type="journal article" date="2021" name="Curr. Genet.">
        <title>Genetic response to nitrogen starvation in the aggressive Eucalyptus foliar pathogen Teratosphaeria destructans.</title>
        <authorList>
            <person name="Havenga M."/>
            <person name="Wingfield B.D."/>
            <person name="Wingfield M.J."/>
            <person name="Dreyer L.L."/>
            <person name="Roets F."/>
            <person name="Aylward J."/>
        </authorList>
    </citation>
    <scope>NUCLEOTIDE SEQUENCE [LARGE SCALE GENOMIC DNA]</scope>
    <source>
        <strain evidence="2">CMW44962</strain>
    </source>
</reference>
<dbReference type="EMBL" id="RIBY02002134">
    <property type="protein sequence ID" value="KAH9824611.1"/>
    <property type="molecule type" value="Genomic_DNA"/>
</dbReference>
<gene>
    <name evidence="2" type="ORF">Tdes44962_MAKER04292</name>
</gene>
<proteinExistence type="predicted"/>
<dbReference type="OrthoDB" id="3553147at2759"/>
<comment type="caution">
    <text evidence="2">The sequence shown here is derived from an EMBL/GenBank/DDBJ whole genome shotgun (WGS) entry which is preliminary data.</text>
</comment>
<organism evidence="2 3">
    <name type="scientific">Teratosphaeria destructans</name>
    <dbReference type="NCBI Taxonomy" id="418781"/>
    <lineage>
        <taxon>Eukaryota</taxon>
        <taxon>Fungi</taxon>
        <taxon>Dikarya</taxon>
        <taxon>Ascomycota</taxon>
        <taxon>Pezizomycotina</taxon>
        <taxon>Dothideomycetes</taxon>
        <taxon>Dothideomycetidae</taxon>
        <taxon>Mycosphaerellales</taxon>
        <taxon>Teratosphaeriaceae</taxon>
        <taxon>Teratosphaeria</taxon>
    </lineage>
</organism>